<proteinExistence type="predicted"/>
<keyword evidence="2" id="KW-1185">Reference proteome</keyword>
<comment type="caution">
    <text evidence="1">The sequence shown here is derived from an EMBL/GenBank/DDBJ whole genome shotgun (WGS) entry which is preliminary data.</text>
</comment>
<name>A0ABV1GF77_9FIRM</name>
<accession>A0ABV1GF77</accession>
<sequence length="143" mass="15692">MEEQTIDLLNQVVKNAEVGRTTAHQLLSVAKENQMKDHLHKELATYEDVARRAHAMLAVEGQAAKTQSKLTKWGAHMGIAMKTMADPSSQKLADMLIQGAQMGVTDMTKAIKSNPDANPGAVALAQRLQHAENEYLGELKQFL</sequence>
<organism evidence="1 2">
    <name type="scientific">Ruthenibacterium intestinale</name>
    <dbReference type="NCBI Taxonomy" id="3133163"/>
    <lineage>
        <taxon>Bacteria</taxon>
        <taxon>Bacillati</taxon>
        <taxon>Bacillota</taxon>
        <taxon>Clostridia</taxon>
        <taxon>Eubacteriales</taxon>
        <taxon>Oscillospiraceae</taxon>
        <taxon>Ruthenibacterium</taxon>
    </lineage>
</organism>
<dbReference type="EMBL" id="JBBMFA010000090">
    <property type="protein sequence ID" value="MEQ2520481.1"/>
    <property type="molecule type" value="Genomic_DNA"/>
</dbReference>
<dbReference type="RefSeq" id="WP_349215982.1">
    <property type="nucleotide sequence ID" value="NZ_JBBMFA010000090.1"/>
</dbReference>
<gene>
    <name evidence="1" type="ORF">WMO24_08565</name>
</gene>
<dbReference type="Proteomes" id="UP001477672">
    <property type="component" value="Unassembled WGS sequence"/>
</dbReference>
<evidence type="ECO:0000313" key="1">
    <source>
        <dbReference type="EMBL" id="MEQ2520481.1"/>
    </source>
</evidence>
<evidence type="ECO:0008006" key="3">
    <source>
        <dbReference type="Google" id="ProtNLM"/>
    </source>
</evidence>
<evidence type="ECO:0000313" key="2">
    <source>
        <dbReference type="Proteomes" id="UP001477672"/>
    </source>
</evidence>
<protein>
    <recommendedName>
        <fullName evidence="3">DUF2383 domain-containing protein</fullName>
    </recommendedName>
</protein>
<reference evidence="1 2" key="1">
    <citation type="submission" date="2024-03" db="EMBL/GenBank/DDBJ databases">
        <title>Human intestinal bacterial collection.</title>
        <authorList>
            <person name="Pauvert C."/>
            <person name="Hitch T.C.A."/>
            <person name="Clavel T."/>
        </authorList>
    </citation>
    <scope>NUCLEOTIDE SEQUENCE [LARGE SCALE GENOMIC DNA]</scope>
    <source>
        <strain evidence="1 2">CLA-JM-H11</strain>
    </source>
</reference>